<feature type="transmembrane region" description="Helical" evidence="2">
    <location>
        <begin position="465"/>
        <end position="489"/>
    </location>
</feature>
<dbReference type="Proteomes" id="UP000022141">
    <property type="component" value="Unassembled WGS sequence"/>
</dbReference>
<name>A0A011QL86_ACCRE</name>
<keyword evidence="4" id="KW-1185">Reference proteome</keyword>
<dbReference type="Pfam" id="PF10136">
    <property type="entry name" value="SpecificRecomb"/>
    <property type="match status" value="1"/>
</dbReference>
<feature type="transmembrane region" description="Helical" evidence="2">
    <location>
        <begin position="603"/>
        <end position="620"/>
    </location>
</feature>
<proteinExistence type="predicted"/>
<dbReference type="AlphaFoldDB" id="A0A011QL86"/>
<feature type="transmembrane region" description="Helical" evidence="2">
    <location>
        <begin position="574"/>
        <end position="596"/>
    </location>
</feature>
<feature type="transmembrane region" description="Helical" evidence="2">
    <location>
        <begin position="626"/>
        <end position="652"/>
    </location>
</feature>
<dbReference type="PATRIC" id="fig|1454004.3.peg.1340"/>
<dbReference type="STRING" id="1454004.AW11_01285"/>
<feature type="transmembrane region" description="Helical" evidence="2">
    <location>
        <begin position="400"/>
        <end position="421"/>
    </location>
</feature>
<comment type="caution">
    <text evidence="3">The sequence shown here is derived from an EMBL/GenBank/DDBJ whole genome shotgun (WGS) entry which is preliminary data.</text>
</comment>
<evidence type="ECO:0000313" key="3">
    <source>
        <dbReference type="EMBL" id="EXI89795.1"/>
    </source>
</evidence>
<protein>
    <submittedName>
        <fullName evidence="3">Site-specific recombinase</fullName>
    </submittedName>
</protein>
<sequence>MNVCYYSAIVIDVVSGHDSAQHFTCLNAKAMEEILSQLRSPDANSTQLLTQLIDEIRPADAHDIAFAKGRMETLSGILHAQPELRARLRDTLTELAQTHRHGELYTVTGILPNTGFVSEALRRIGHKLLPEVLDRGLLRTVLRRMFHQASDRYWVNGVGEDAWLQLIAAMRFDEVPASGQMPAAVGEILRSLRVLSYWIAAGGMEPELLRLEPSLETYESPFVAQNVEMAAYIDAFPEHWGKPVDGDTDDRQSRVLFSQCLEVIERVRRKAARDGTSIRLTYHLRRLRQLLRRSEQLLDILAGLQSDRSGVAAYPPIVTLAMQIICDECLRDNLARHLRQNTELIALRVTDNASQRGEHYITETAPEYWSMARSAAIGGAVIALMACLKLALVETHMPPLTGAILFCLNYGLGFCLIHLLHGTVATKQPAMTANAIAAGIEEAGGRLRNVEAMTDLIARALRTQVIAILGNVFIAIPLSALLAWTFLTLSGTPFAGREESLYLLKAQSPLHGGALFYAAIAGVCLFISGLISGYYDNYAAYNRVPERILQLAWPKRLVGESRRRRFATYVGENLGALAGNFLFGVLLGGTTLFGLLLGLPIDIRHVAFSSAFVGIAFVGLDFGEHLLLFVAALIGVAAIGFINLAVSFTLALNIALRSRQVSDPQWKLLARSVFTHLRRKPADFFLPPRRNAEDDAVPADERGASDNSK</sequence>
<reference evidence="3" key="1">
    <citation type="submission" date="2014-02" db="EMBL/GenBank/DDBJ databases">
        <title>Expanding our view of genomic diversity in Candidatus Accumulibacter clades.</title>
        <authorList>
            <person name="Skennerton C.T."/>
            <person name="Barr J.J."/>
            <person name="Slater F.R."/>
            <person name="Bond P.L."/>
            <person name="Tyson G.W."/>
        </authorList>
    </citation>
    <scope>NUCLEOTIDE SEQUENCE [LARGE SCALE GENOMIC DNA]</scope>
</reference>
<evidence type="ECO:0000256" key="1">
    <source>
        <dbReference type="SAM" id="MobiDB-lite"/>
    </source>
</evidence>
<dbReference type="eggNOG" id="COG4389">
    <property type="taxonomic scope" value="Bacteria"/>
</dbReference>
<keyword evidence="2" id="KW-0812">Transmembrane</keyword>
<dbReference type="EMBL" id="JEMY01000013">
    <property type="protein sequence ID" value="EXI89795.1"/>
    <property type="molecule type" value="Genomic_DNA"/>
</dbReference>
<feature type="compositionally biased region" description="Basic and acidic residues" evidence="1">
    <location>
        <begin position="699"/>
        <end position="709"/>
    </location>
</feature>
<dbReference type="InterPro" id="IPR011385">
    <property type="entry name" value="Site-sp_rcmbase"/>
</dbReference>
<organism evidence="3 4">
    <name type="scientific">Accumulibacter regalis</name>
    <dbReference type="NCBI Taxonomy" id="522306"/>
    <lineage>
        <taxon>Bacteria</taxon>
        <taxon>Pseudomonadati</taxon>
        <taxon>Pseudomonadota</taxon>
        <taxon>Betaproteobacteria</taxon>
        <taxon>Candidatus Accumulibacter</taxon>
    </lineage>
</organism>
<dbReference type="PIRSF" id="PIRSF015380">
    <property type="entry name" value="Site-sp_rcmb"/>
    <property type="match status" value="1"/>
</dbReference>
<keyword evidence="2" id="KW-1133">Transmembrane helix</keyword>
<evidence type="ECO:0000313" key="4">
    <source>
        <dbReference type="Proteomes" id="UP000022141"/>
    </source>
</evidence>
<feature type="region of interest" description="Disordered" evidence="1">
    <location>
        <begin position="685"/>
        <end position="709"/>
    </location>
</feature>
<accession>A0A011QL86</accession>
<feature type="transmembrane region" description="Helical" evidence="2">
    <location>
        <begin position="510"/>
        <end position="535"/>
    </location>
</feature>
<gene>
    <name evidence="3" type="ORF">AW11_01285</name>
</gene>
<evidence type="ECO:0000256" key="2">
    <source>
        <dbReference type="SAM" id="Phobius"/>
    </source>
</evidence>
<keyword evidence="2" id="KW-0472">Membrane</keyword>